<feature type="non-terminal residue" evidence="13">
    <location>
        <position position="283"/>
    </location>
</feature>
<name>A0A7R8YL01_HERIL</name>
<accession>A0A7R8YL01</accession>
<sequence length="283" mass="32948">MLELIIIALSVLAIYYYWSSNYWARRGVKAPVPLPFVGNMLDYVLARKHYGQVYQDIYNKFPKAAYVGIYRLFNEPAILVRDVEILKDVFIKDFQSFRDNYFLIDKKMDPLIHINPFMAQGDEWKTVRSQMGPLFTPSKVKTAFPIIYDTCLKLEKYIERERKASMEAKSLCAKFTIEIMASASFGLEAETFTNPNSYFTKNCEQVFTSYTWSYIQNIGSNFCLSISRLLNVPYIPKQMQEWLLSVAKDVIENRKLENQPRNDFLEIILNSKDSSGQPISMET</sequence>
<evidence type="ECO:0000313" key="13">
    <source>
        <dbReference type="EMBL" id="CAD7077070.1"/>
    </source>
</evidence>
<dbReference type="OrthoDB" id="2789670at2759"/>
<comment type="subcellular location">
    <subcellularLocation>
        <location evidence="3">Endoplasmic reticulum membrane</location>
        <topology evidence="3">Peripheral membrane protein</topology>
    </subcellularLocation>
    <subcellularLocation>
        <location evidence="2">Microsome membrane</location>
        <topology evidence="2">Peripheral membrane protein</topology>
    </subcellularLocation>
</comment>
<keyword evidence="5" id="KW-0349">Heme</keyword>
<dbReference type="InterPro" id="IPR002402">
    <property type="entry name" value="Cyt_P450_E_grp-II"/>
</dbReference>
<dbReference type="InParanoid" id="A0A7R8YL01"/>
<keyword evidence="14" id="KW-1185">Reference proteome</keyword>
<keyword evidence="12" id="KW-0472">Membrane</keyword>
<dbReference type="PANTHER" id="PTHR24292">
    <property type="entry name" value="CYTOCHROME P450"/>
    <property type="match status" value="1"/>
</dbReference>
<gene>
    <name evidence="13" type="ORF">HERILL_LOCUS447</name>
</gene>
<dbReference type="PANTHER" id="PTHR24292:SF104">
    <property type="entry name" value="CYTOCHROME P450 308A1-RELATED"/>
    <property type="match status" value="1"/>
</dbReference>
<dbReference type="SUPFAM" id="SSF48264">
    <property type="entry name" value="Cytochrome P450"/>
    <property type="match status" value="1"/>
</dbReference>
<evidence type="ECO:0000256" key="11">
    <source>
        <dbReference type="ARBA" id="ARBA00023033"/>
    </source>
</evidence>
<organism evidence="13 14">
    <name type="scientific">Hermetia illucens</name>
    <name type="common">Black soldier fly</name>
    <dbReference type="NCBI Taxonomy" id="343691"/>
    <lineage>
        <taxon>Eukaryota</taxon>
        <taxon>Metazoa</taxon>
        <taxon>Ecdysozoa</taxon>
        <taxon>Arthropoda</taxon>
        <taxon>Hexapoda</taxon>
        <taxon>Insecta</taxon>
        <taxon>Pterygota</taxon>
        <taxon>Neoptera</taxon>
        <taxon>Endopterygota</taxon>
        <taxon>Diptera</taxon>
        <taxon>Brachycera</taxon>
        <taxon>Stratiomyomorpha</taxon>
        <taxon>Stratiomyidae</taxon>
        <taxon>Hermetiinae</taxon>
        <taxon>Hermetia</taxon>
    </lineage>
</organism>
<evidence type="ECO:0000313" key="14">
    <source>
        <dbReference type="Proteomes" id="UP000594454"/>
    </source>
</evidence>
<comment type="cofactor">
    <cofactor evidence="1">
        <name>heme</name>
        <dbReference type="ChEBI" id="CHEBI:30413"/>
    </cofactor>
</comment>
<dbReference type="GO" id="GO:0005506">
    <property type="term" value="F:iron ion binding"/>
    <property type="evidence" value="ECO:0007669"/>
    <property type="project" value="InterPro"/>
</dbReference>
<evidence type="ECO:0000256" key="7">
    <source>
        <dbReference type="ARBA" id="ARBA00022824"/>
    </source>
</evidence>
<dbReference type="InterPro" id="IPR001128">
    <property type="entry name" value="Cyt_P450"/>
</dbReference>
<dbReference type="PRINTS" id="PR00464">
    <property type="entry name" value="EP450II"/>
</dbReference>
<dbReference type="InterPro" id="IPR036396">
    <property type="entry name" value="Cyt_P450_sf"/>
</dbReference>
<dbReference type="GO" id="GO:0020037">
    <property type="term" value="F:heme binding"/>
    <property type="evidence" value="ECO:0007669"/>
    <property type="project" value="InterPro"/>
</dbReference>
<comment type="similarity">
    <text evidence="4">Belongs to the cytochrome P450 family.</text>
</comment>
<dbReference type="GO" id="GO:0004497">
    <property type="term" value="F:monooxygenase activity"/>
    <property type="evidence" value="ECO:0007669"/>
    <property type="project" value="UniProtKB-KW"/>
</dbReference>
<dbReference type="AlphaFoldDB" id="A0A7R8YL01"/>
<evidence type="ECO:0000256" key="12">
    <source>
        <dbReference type="ARBA" id="ARBA00023136"/>
    </source>
</evidence>
<protein>
    <recommendedName>
        <fullName evidence="15">Cytochrome P450</fullName>
    </recommendedName>
</protein>
<evidence type="ECO:0000256" key="3">
    <source>
        <dbReference type="ARBA" id="ARBA00004406"/>
    </source>
</evidence>
<keyword evidence="11" id="KW-0503">Monooxygenase</keyword>
<evidence type="ECO:0000256" key="2">
    <source>
        <dbReference type="ARBA" id="ARBA00004174"/>
    </source>
</evidence>
<dbReference type="InterPro" id="IPR050476">
    <property type="entry name" value="Insect_CytP450_Detox"/>
</dbReference>
<keyword evidence="7" id="KW-0256">Endoplasmic reticulum</keyword>
<keyword evidence="6" id="KW-0479">Metal-binding</keyword>
<reference evidence="13 14" key="1">
    <citation type="submission" date="2020-11" db="EMBL/GenBank/DDBJ databases">
        <authorList>
            <person name="Wallbank WR R."/>
            <person name="Pardo Diaz C."/>
            <person name="Kozak K."/>
            <person name="Martin S."/>
            <person name="Jiggins C."/>
            <person name="Moest M."/>
            <person name="Warren A I."/>
            <person name="Generalovic N T."/>
            <person name="Byers J.R.P. K."/>
            <person name="Montejo-Kovacevich G."/>
            <person name="Yen C E."/>
        </authorList>
    </citation>
    <scope>NUCLEOTIDE SEQUENCE [LARGE SCALE GENOMIC DNA]</scope>
</reference>
<evidence type="ECO:0000256" key="8">
    <source>
        <dbReference type="ARBA" id="ARBA00022848"/>
    </source>
</evidence>
<evidence type="ECO:0000256" key="4">
    <source>
        <dbReference type="ARBA" id="ARBA00010617"/>
    </source>
</evidence>
<evidence type="ECO:0000256" key="10">
    <source>
        <dbReference type="ARBA" id="ARBA00023004"/>
    </source>
</evidence>
<evidence type="ECO:0000256" key="5">
    <source>
        <dbReference type="ARBA" id="ARBA00022617"/>
    </source>
</evidence>
<proteinExistence type="inferred from homology"/>
<keyword evidence="8" id="KW-0492">Microsome</keyword>
<dbReference type="Gene3D" id="1.10.630.10">
    <property type="entry name" value="Cytochrome P450"/>
    <property type="match status" value="1"/>
</dbReference>
<dbReference type="GO" id="GO:0016705">
    <property type="term" value="F:oxidoreductase activity, acting on paired donors, with incorporation or reduction of molecular oxygen"/>
    <property type="evidence" value="ECO:0007669"/>
    <property type="project" value="InterPro"/>
</dbReference>
<dbReference type="Pfam" id="PF00067">
    <property type="entry name" value="p450"/>
    <property type="match status" value="1"/>
</dbReference>
<evidence type="ECO:0000256" key="6">
    <source>
        <dbReference type="ARBA" id="ARBA00022723"/>
    </source>
</evidence>
<evidence type="ECO:0008006" key="15">
    <source>
        <dbReference type="Google" id="ProtNLM"/>
    </source>
</evidence>
<keyword evidence="9" id="KW-0560">Oxidoreductase</keyword>
<keyword evidence="10" id="KW-0408">Iron</keyword>
<dbReference type="Proteomes" id="UP000594454">
    <property type="component" value="Chromosome 1"/>
</dbReference>
<evidence type="ECO:0000256" key="9">
    <source>
        <dbReference type="ARBA" id="ARBA00023002"/>
    </source>
</evidence>
<dbReference type="GO" id="GO:0005789">
    <property type="term" value="C:endoplasmic reticulum membrane"/>
    <property type="evidence" value="ECO:0007669"/>
    <property type="project" value="UniProtKB-SubCell"/>
</dbReference>
<dbReference type="EMBL" id="LR899009">
    <property type="protein sequence ID" value="CAD7077070.1"/>
    <property type="molecule type" value="Genomic_DNA"/>
</dbReference>
<evidence type="ECO:0000256" key="1">
    <source>
        <dbReference type="ARBA" id="ARBA00001971"/>
    </source>
</evidence>